<dbReference type="RefSeq" id="WP_188666768.1">
    <property type="nucleotide sequence ID" value="NZ_BMJI01000003.1"/>
</dbReference>
<sequence length="106" mass="11368">MSDYAHLNQYDDAVGRPAPFDPLRLCVVTTVAAIACVAGPLAVLVFALVAIGGYLRARRAGLMRSKCRLGDTRLVIAYLAVIAVASVAAIPLWVTMWLSLIPEVTR</sequence>
<dbReference type="EMBL" id="BMJI01000003">
    <property type="protein sequence ID" value="GGC84210.1"/>
    <property type="molecule type" value="Genomic_DNA"/>
</dbReference>
<comment type="caution">
    <text evidence="2">The sequence shown here is derived from an EMBL/GenBank/DDBJ whole genome shotgun (WGS) entry which is preliminary data.</text>
</comment>
<reference evidence="3" key="1">
    <citation type="journal article" date="2019" name="Int. J. Syst. Evol. Microbiol.">
        <title>The Global Catalogue of Microorganisms (GCM) 10K type strain sequencing project: providing services to taxonomists for standard genome sequencing and annotation.</title>
        <authorList>
            <consortium name="The Broad Institute Genomics Platform"/>
            <consortium name="The Broad Institute Genome Sequencing Center for Infectious Disease"/>
            <person name="Wu L."/>
            <person name="Ma J."/>
        </authorList>
    </citation>
    <scope>NUCLEOTIDE SEQUENCE [LARGE SCALE GENOMIC DNA]</scope>
    <source>
        <strain evidence="3">CGMCC 1.15480</strain>
    </source>
</reference>
<keyword evidence="3" id="KW-1185">Reference proteome</keyword>
<keyword evidence="1" id="KW-1133">Transmembrane helix</keyword>
<organism evidence="2 3">
    <name type="scientific">Tersicoccus solisilvae</name>
    <dbReference type="NCBI Taxonomy" id="1882339"/>
    <lineage>
        <taxon>Bacteria</taxon>
        <taxon>Bacillati</taxon>
        <taxon>Actinomycetota</taxon>
        <taxon>Actinomycetes</taxon>
        <taxon>Micrococcales</taxon>
        <taxon>Micrococcaceae</taxon>
        <taxon>Tersicoccus</taxon>
    </lineage>
</organism>
<feature type="transmembrane region" description="Helical" evidence="1">
    <location>
        <begin position="31"/>
        <end position="55"/>
    </location>
</feature>
<accession>A0ABQ1NT25</accession>
<proteinExistence type="predicted"/>
<gene>
    <name evidence="2" type="ORF">GCM10011512_08800</name>
</gene>
<protein>
    <recommendedName>
        <fullName evidence="4">DUF4190 domain-containing protein</fullName>
    </recommendedName>
</protein>
<evidence type="ECO:0000313" key="2">
    <source>
        <dbReference type="EMBL" id="GGC84210.1"/>
    </source>
</evidence>
<keyword evidence="1" id="KW-0812">Transmembrane</keyword>
<name>A0ABQ1NT25_9MICC</name>
<keyword evidence="1" id="KW-0472">Membrane</keyword>
<evidence type="ECO:0000313" key="3">
    <source>
        <dbReference type="Proteomes" id="UP000597761"/>
    </source>
</evidence>
<feature type="transmembrane region" description="Helical" evidence="1">
    <location>
        <begin position="75"/>
        <end position="100"/>
    </location>
</feature>
<dbReference type="Proteomes" id="UP000597761">
    <property type="component" value="Unassembled WGS sequence"/>
</dbReference>
<evidence type="ECO:0000256" key="1">
    <source>
        <dbReference type="SAM" id="Phobius"/>
    </source>
</evidence>
<evidence type="ECO:0008006" key="4">
    <source>
        <dbReference type="Google" id="ProtNLM"/>
    </source>
</evidence>